<gene>
    <name evidence="2" type="ORF">DespoDRAFT_00950</name>
</gene>
<evidence type="ECO:0008006" key="4">
    <source>
        <dbReference type="Google" id="ProtNLM"/>
    </source>
</evidence>
<evidence type="ECO:0000313" key="3">
    <source>
        <dbReference type="Proteomes" id="UP000005778"/>
    </source>
</evidence>
<dbReference type="eggNOG" id="COG3012">
    <property type="taxonomic scope" value="Bacteria"/>
</dbReference>
<dbReference type="RefSeq" id="WP_004071778.1">
    <property type="nucleotide sequence ID" value="NZ_CM001488.1"/>
</dbReference>
<evidence type="ECO:0000313" key="2">
    <source>
        <dbReference type="EMBL" id="EIM62927.1"/>
    </source>
</evidence>
<sequence>MGWFSQLFSNEQIPPEISPGKNDPCWCGSGTKYKKCHLLKDKLYFKEHPISKKKTPKKNACGPVFG</sequence>
<dbReference type="Gene3D" id="3.10.450.50">
    <property type="match status" value="1"/>
</dbReference>
<dbReference type="Pfam" id="PF02810">
    <property type="entry name" value="SEC-C"/>
    <property type="match status" value="1"/>
</dbReference>
<reference evidence="2 3" key="1">
    <citation type="submission" date="2011-09" db="EMBL/GenBank/DDBJ databases">
        <authorList>
            <consortium name="US DOE Joint Genome Institute (JGI-PGF)"/>
            <person name="Lucas S."/>
            <person name="Han J."/>
            <person name="Lapidus A."/>
            <person name="Cheng J.-F."/>
            <person name="Goodwin L."/>
            <person name="Pitluck S."/>
            <person name="Peters L."/>
            <person name="Land M.L."/>
            <person name="Hauser L."/>
            <person name="Orellana R."/>
            <person name="Lovley D."/>
            <person name="Woyke T.J."/>
        </authorList>
    </citation>
    <scope>NUCLEOTIDE SEQUENCE [LARGE SCALE GENOMIC DNA]</scope>
    <source>
        <strain evidence="2 3">2ac9</strain>
    </source>
</reference>
<name>I5B0B4_9BACT</name>
<feature type="compositionally biased region" description="Polar residues" evidence="1">
    <location>
        <begin position="1"/>
        <end position="12"/>
    </location>
</feature>
<dbReference type="OrthoDB" id="9782387at2"/>
<dbReference type="Proteomes" id="UP000005778">
    <property type="component" value="Chromosome"/>
</dbReference>
<organism evidence="2 3">
    <name type="scientific">Desulfobacter postgatei 2ac9</name>
    <dbReference type="NCBI Taxonomy" id="879212"/>
    <lineage>
        <taxon>Bacteria</taxon>
        <taxon>Pseudomonadati</taxon>
        <taxon>Thermodesulfobacteriota</taxon>
        <taxon>Desulfobacteria</taxon>
        <taxon>Desulfobacterales</taxon>
        <taxon>Desulfobacteraceae</taxon>
        <taxon>Desulfobacter</taxon>
    </lineage>
</organism>
<dbReference type="EMBL" id="CM001488">
    <property type="protein sequence ID" value="EIM62927.1"/>
    <property type="molecule type" value="Genomic_DNA"/>
</dbReference>
<dbReference type="STRING" id="879212.DespoDRAFT_00950"/>
<evidence type="ECO:0000256" key="1">
    <source>
        <dbReference type="SAM" id="MobiDB-lite"/>
    </source>
</evidence>
<keyword evidence="3" id="KW-1185">Reference proteome</keyword>
<dbReference type="SUPFAM" id="SSF103642">
    <property type="entry name" value="Sec-C motif"/>
    <property type="match status" value="1"/>
</dbReference>
<accession>I5B0B4</accession>
<reference evidence="2 3" key="2">
    <citation type="submission" date="2012-02" db="EMBL/GenBank/DDBJ databases">
        <title>Improved High-Quality Draft sequence of Desulfobacter postgatei 2ac9.</title>
        <authorList>
            <consortium name="US DOE Joint Genome Institute"/>
            <person name="Lucas S."/>
            <person name="Han J."/>
            <person name="Lapidus A."/>
            <person name="Cheng J.-F."/>
            <person name="Goodwin L."/>
            <person name="Pitluck S."/>
            <person name="Peters L."/>
            <person name="Ovchinnikova G."/>
            <person name="Held B."/>
            <person name="Detter J.C."/>
            <person name="Han C."/>
            <person name="Tapia R."/>
            <person name="Land M."/>
            <person name="Hauser L."/>
            <person name="Kyrpides N."/>
            <person name="Ivanova N."/>
            <person name="Pagani I."/>
            <person name="Orellana R."/>
            <person name="Lovley D."/>
            <person name="Woyke T."/>
        </authorList>
    </citation>
    <scope>NUCLEOTIDE SEQUENCE [LARGE SCALE GENOMIC DNA]</scope>
    <source>
        <strain evidence="2 3">2ac9</strain>
    </source>
</reference>
<proteinExistence type="predicted"/>
<protein>
    <recommendedName>
        <fullName evidence="4">Methionine aminopeptidase</fullName>
    </recommendedName>
</protein>
<dbReference type="HOGENOM" id="CLU_2824125_0_0_7"/>
<dbReference type="InterPro" id="IPR004027">
    <property type="entry name" value="SEC_C_motif"/>
</dbReference>
<dbReference type="AlphaFoldDB" id="I5B0B4"/>
<feature type="region of interest" description="Disordered" evidence="1">
    <location>
        <begin position="1"/>
        <end position="20"/>
    </location>
</feature>